<evidence type="ECO:0008006" key="3">
    <source>
        <dbReference type="Google" id="ProtNLM"/>
    </source>
</evidence>
<sequence length="470" mass="53869">MTHPEHLDSTVETIRKTPFQATSPINALPPEILSIIFFLAYPKNQIPQRAPFEVLLSHVSKYWRNVAQGTASLWTTITIRSPHSLGWLPVYLERAGKFTSFDLTIDVYRWDKLTRKSKRMRQRFAQEVADNILPVFGRVEKLTILCYQEVTVDAFQSHIKNVSADRLRVFEVRFDPSRDDGHEGHALFTKGAPNLRYLKTTFADCLPPPSALRNLTTMYLNLGPLGNSLTYPAFVDILKATRSVRYLTIAHAMPSFITSWPVHLAAPDFTLPNLECLRLLENGYMAAKFLLSVSAPNLESLWLHCSLDNFGFFFDAPQMQPTTTASTNTAQPAKFARLRYFTAFNDIMYSAVKFATVFPNITHLHLPFANFYHSNQLQAALIFHWPLLRTIVLTLVRETKWTRLTGALEIALPARRQDNHPVDTILVDKDYRLKLDTLVPRIDTFVDIVDLTETNYKEPWWSKDDEAGFF</sequence>
<reference evidence="1 2" key="1">
    <citation type="journal article" date="2020" name="ISME J.">
        <title>Uncovering the hidden diversity of litter-decomposition mechanisms in mushroom-forming fungi.</title>
        <authorList>
            <person name="Floudas D."/>
            <person name="Bentzer J."/>
            <person name="Ahren D."/>
            <person name="Johansson T."/>
            <person name="Persson P."/>
            <person name="Tunlid A."/>
        </authorList>
    </citation>
    <scope>NUCLEOTIDE SEQUENCE [LARGE SCALE GENOMIC DNA]</scope>
    <source>
        <strain evidence="1 2">CBS 101986</strain>
    </source>
</reference>
<evidence type="ECO:0000313" key="2">
    <source>
        <dbReference type="Proteomes" id="UP000567179"/>
    </source>
</evidence>
<dbReference type="SUPFAM" id="SSF52047">
    <property type="entry name" value="RNI-like"/>
    <property type="match status" value="1"/>
</dbReference>
<proteinExistence type="predicted"/>
<dbReference type="Gene3D" id="3.80.10.10">
    <property type="entry name" value="Ribonuclease Inhibitor"/>
    <property type="match status" value="1"/>
</dbReference>
<dbReference type="EMBL" id="JAACJJ010000028">
    <property type="protein sequence ID" value="KAF5321131.1"/>
    <property type="molecule type" value="Genomic_DNA"/>
</dbReference>
<dbReference type="OrthoDB" id="3023006at2759"/>
<accession>A0A8H5F2F8</accession>
<comment type="caution">
    <text evidence="1">The sequence shown here is derived from an EMBL/GenBank/DDBJ whole genome shotgun (WGS) entry which is preliminary data.</text>
</comment>
<organism evidence="1 2">
    <name type="scientific">Psilocybe cf. subviscida</name>
    <dbReference type="NCBI Taxonomy" id="2480587"/>
    <lineage>
        <taxon>Eukaryota</taxon>
        <taxon>Fungi</taxon>
        <taxon>Dikarya</taxon>
        <taxon>Basidiomycota</taxon>
        <taxon>Agaricomycotina</taxon>
        <taxon>Agaricomycetes</taxon>
        <taxon>Agaricomycetidae</taxon>
        <taxon>Agaricales</taxon>
        <taxon>Agaricineae</taxon>
        <taxon>Strophariaceae</taxon>
        <taxon>Psilocybe</taxon>
    </lineage>
</organism>
<dbReference type="AlphaFoldDB" id="A0A8H5F2F8"/>
<dbReference type="InterPro" id="IPR032675">
    <property type="entry name" value="LRR_dom_sf"/>
</dbReference>
<dbReference type="Proteomes" id="UP000567179">
    <property type="component" value="Unassembled WGS sequence"/>
</dbReference>
<keyword evidence="2" id="KW-1185">Reference proteome</keyword>
<evidence type="ECO:0000313" key="1">
    <source>
        <dbReference type="EMBL" id="KAF5321131.1"/>
    </source>
</evidence>
<gene>
    <name evidence="1" type="ORF">D9619_001683</name>
</gene>
<name>A0A8H5F2F8_9AGAR</name>
<dbReference type="Gene3D" id="1.20.1280.50">
    <property type="match status" value="1"/>
</dbReference>
<protein>
    <recommendedName>
        <fullName evidence="3">F-box domain-containing protein</fullName>
    </recommendedName>
</protein>